<reference evidence="7" key="1">
    <citation type="submission" date="2023-03" db="EMBL/GenBank/DDBJ databases">
        <authorList>
            <person name="Julca I."/>
        </authorList>
    </citation>
    <scope>NUCLEOTIDE SEQUENCE</scope>
</reference>
<dbReference type="Pfam" id="PF16186">
    <property type="entry name" value="Arm_3"/>
    <property type="match status" value="1"/>
</dbReference>
<accession>A0AAV1CT19</accession>
<organism evidence="7 8">
    <name type="scientific">Oldenlandia corymbosa var. corymbosa</name>
    <dbReference type="NCBI Taxonomy" id="529605"/>
    <lineage>
        <taxon>Eukaryota</taxon>
        <taxon>Viridiplantae</taxon>
        <taxon>Streptophyta</taxon>
        <taxon>Embryophyta</taxon>
        <taxon>Tracheophyta</taxon>
        <taxon>Spermatophyta</taxon>
        <taxon>Magnoliopsida</taxon>
        <taxon>eudicotyledons</taxon>
        <taxon>Gunneridae</taxon>
        <taxon>Pentapetalae</taxon>
        <taxon>asterids</taxon>
        <taxon>lamiids</taxon>
        <taxon>Gentianales</taxon>
        <taxon>Rubiaceae</taxon>
        <taxon>Rubioideae</taxon>
        <taxon>Spermacoceae</taxon>
        <taxon>Hedyotis-Oldenlandia complex</taxon>
        <taxon>Oldenlandia</taxon>
    </lineage>
</organism>
<keyword evidence="8" id="KW-1185">Reference proteome</keyword>
<protein>
    <recommendedName>
        <fullName evidence="5">Importin subunit alpha</fullName>
    </recommendedName>
</protein>
<keyword evidence="3" id="KW-0677">Repeat</keyword>
<dbReference type="InterPro" id="IPR032413">
    <property type="entry name" value="Arm_3"/>
</dbReference>
<dbReference type="GO" id="GO:0006606">
    <property type="term" value="P:protein import into nucleus"/>
    <property type="evidence" value="ECO:0007669"/>
    <property type="project" value="InterPro"/>
</dbReference>
<dbReference type="SMART" id="SM00185">
    <property type="entry name" value="ARM"/>
    <property type="match status" value="6"/>
</dbReference>
<evidence type="ECO:0000256" key="1">
    <source>
        <dbReference type="ARBA" id="ARBA00010394"/>
    </source>
</evidence>
<dbReference type="AlphaFoldDB" id="A0AAV1CT19"/>
<dbReference type="GO" id="GO:0005737">
    <property type="term" value="C:cytoplasm"/>
    <property type="evidence" value="ECO:0007669"/>
    <property type="project" value="InterPro"/>
</dbReference>
<dbReference type="Gene3D" id="1.25.10.10">
    <property type="entry name" value="Leucine-rich Repeat Variant"/>
    <property type="match status" value="1"/>
</dbReference>
<dbReference type="InterPro" id="IPR024931">
    <property type="entry name" value="Importin_alpha"/>
</dbReference>
<dbReference type="Proteomes" id="UP001161247">
    <property type="component" value="Chromosome 3"/>
</dbReference>
<dbReference type="PIRSF" id="PIRSF005673">
    <property type="entry name" value="Importin_alpha"/>
    <property type="match status" value="1"/>
</dbReference>
<feature type="repeat" description="ARM" evidence="6">
    <location>
        <begin position="139"/>
        <end position="181"/>
    </location>
</feature>
<keyword evidence="2 5" id="KW-0813">Transport</keyword>
<evidence type="ECO:0000313" key="8">
    <source>
        <dbReference type="Proteomes" id="UP001161247"/>
    </source>
</evidence>
<evidence type="ECO:0000313" key="7">
    <source>
        <dbReference type="EMBL" id="CAI9098741.1"/>
    </source>
</evidence>
<evidence type="ECO:0000256" key="5">
    <source>
        <dbReference type="PIRNR" id="PIRNR005673"/>
    </source>
</evidence>
<proteinExistence type="inferred from homology"/>
<dbReference type="SUPFAM" id="SSF48371">
    <property type="entry name" value="ARM repeat"/>
    <property type="match status" value="1"/>
</dbReference>
<dbReference type="EMBL" id="OX459120">
    <property type="protein sequence ID" value="CAI9098741.1"/>
    <property type="molecule type" value="Genomic_DNA"/>
</dbReference>
<evidence type="ECO:0000256" key="3">
    <source>
        <dbReference type="ARBA" id="ARBA00022737"/>
    </source>
</evidence>
<gene>
    <name evidence="7" type="ORF">OLC1_LOCUS8889</name>
</gene>
<comment type="similarity">
    <text evidence="1 5">Belongs to the importin alpha family.</text>
</comment>
<dbReference type="PANTHER" id="PTHR23316">
    <property type="entry name" value="IMPORTIN ALPHA"/>
    <property type="match status" value="1"/>
</dbReference>
<evidence type="ECO:0000256" key="2">
    <source>
        <dbReference type="ARBA" id="ARBA00022448"/>
    </source>
</evidence>
<evidence type="ECO:0000256" key="6">
    <source>
        <dbReference type="PROSITE-ProRule" id="PRU00259"/>
    </source>
</evidence>
<dbReference type="GO" id="GO:0061608">
    <property type="term" value="F:nuclear import signal receptor activity"/>
    <property type="evidence" value="ECO:0007669"/>
    <property type="project" value="InterPro"/>
</dbReference>
<dbReference type="Pfam" id="PF00514">
    <property type="entry name" value="Arm"/>
    <property type="match status" value="2"/>
</dbReference>
<evidence type="ECO:0000256" key="4">
    <source>
        <dbReference type="ARBA" id="ARBA00022927"/>
    </source>
</evidence>
<dbReference type="InterPro" id="IPR016024">
    <property type="entry name" value="ARM-type_fold"/>
</dbReference>
<name>A0AAV1CT19_OLDCO</name>
<keyword evidence="4 5" id="KW-0653">Protein transport</keyword>
<dbReference type="PROSITE" id="PS50176">
    <property type="entry name" value="ARM_REPEAT"/>
    <property type="match status" value="1"/>
</dbReference>
<dbReference type="InterPro" id="IPR000225">
    <property type="entry name" value="Armadillo"/>
</dbReference>
<sequence>MLSKPLRAMSDEPYVRRPKGATDGIIRRRRIQKDKEEMKLRHSAKSVFNPQGKIPELFVLSGILSNDANWQLESAKYIRELLKSEWSFSLNEIYPGILLFFVEFLNKDDFPQLQVEAAEVLTMVTAGSSEDTKLVIDHGVVPLFVKLFNSPNKDVCEKAVWLLGNIASDSPMSRDIVLNHGVLNHLLELMDKVSEIKILSKATWVLSALCQGTPKPPFEQVKPAYSLLQRLIYLDDEEVLRNAFLSLCYISDDGTIDKIQPLIEAEVFPRIVELLSYPSRAVVAPAVHVIRNLVAVDKRQAQCVIDHGGLLHLLQILSRDYIMKSIKKDACFIISNIAAGTHDQIQAVIDANLIGPLVYLLQAAEFDLKKEAASVIFHVITRGTPEHIRSVVLTGCILPMCDLLGSRDLDMVRMCLLSIDRIFRTGELEKKAMPGGRNIYAQLIFEAGGLEKIGNMEFNDNPEISEEAVKISDTYDHSDEEVD</sequence>
<dbReference type="InterPro" id="IPR011989">
    <property type="entry name" value="ARM-like"/>
</dbReference>